<proteinExistence type="predicted"/>
<reference evidence="1 2" key="1">
    <citation type="submission" date="2023-12" db="EMBL/GenBank/DDBJ databases">
        <title>Novel species of the genus Arcicella isolated from rivers.</title>
        <authorList>
            <person name="Lu H."/>
        </authorList>
    </citation>
    <scope>NUCLEOTIDE SEQUENCE [LARGE SCALE GENOMIC DNA]</scope>
    <source>
        <strain evidence="1 2">DC25W</strain>
    </source>
</reference>
<evidence type="ECO:0000313" key="1">
    <source>
        <dbReference type="EMBL" id="MEA5428481.1"/>
    </source>
</evidence>
<protein>
    <recommendedName>
        <fullName evidence="3">Lipoprotein</fullName>
    </recommendedName>
</protein>
<organism evidence="1 2">
    <name type="scientific">Arcicella lustrica</name>
    <dbReference type="NCBI Taxonomy" id="2984196"/>
    <lineage>
        <taxon>Bacteria</taxon>
        <taxon>Pseudomonadati</taxon>
        <taxon>Bacteroidota</taxon>
        <taxon>Cytophagia</taxon>
        <taxon>Cytophagales</taxon>
        <taxon>Flectobacillaceae</taxon>
        <taxon>Arcicella</taxon>
    </lineage>
</organism>
<dbReference type="Proteomes" id="UP001302222">
    <property type="component" value="Unassembled WGS sequence"/>
</dbReference>
<evidence type="ECO:0000313" key="2">
    <source>
        <dbReference type="Proteomes" id="UP001302222"/>
    </source>
</evidence>
<dbReference type="RefSeq" id="WP_323260852.1">
    <property type="nucleotide sequence ID" value="NZ_JAYGIM010000014.1"/>
</dbReference>
<dbReference type="EMBL" id="JAYGIM010000014">
    <property type="protein sequence ID" value="MEA5428481.1"/>
    <property type="molecule type" value="Genomic_DNA"/>
</dbReference>
<dbReference type="SUPFAM" id="SSF75011">
    <property type="entry name" value="3-carboxy-cis,cis-mucoante lactonizing enzyme"/>
    <property type="match status" value="1"/>
</dbReference>
<evidence type="ECO:0008006" key="3">
    <source>
        <dbReference type="Google" id="ProtNLM"/>
    </source>
</evidence>
<keyword evidence="2" id="KW-1185">Reference proteome</keyword>
<accession>A0ABU5SMI8</accession>
<name>A0ABU5SMI8_9BACT</name>
<gene>
    <name evidence="1" type="ORF">VB798_17960</name>
</gene>
<comment type="caution">
    <text evidence="1">The sequence shown here is derived from an EMBL/GenBank/DDBJ whole genome shotgun (WGS) entry which is preliminary data.</text>
</comment>
<sequence>MNSQQINYKLTQLDLKAKLNEQQYPFQFSSIVIKNDSIILVAEKCNRIYILNKKTLDVISVINDLVFPKDKVSIEGVVLYKNRYLFLLDENNTAIYSYDLKDQKSNIKRIDDNSLEGNQYKLEGIAINEKDSICYVLHEDKLKIYLFDIGKDNQLKKRERINSINLPKDNISWTRNTDLVYENNQLYVLSTTYGDGKPDKLKYGISLFSIGGDYTLTYQNTIELIFPESFDYYRLERYSTNLEGLVKDSNLFYVISDNADSDRDNCDTQINGIKKTLFFKLERE</sequence>